<accession>A0AAV9EFQ6</accession>
<dbReference type="PROSITE" id="PS01032">
    <property type="entry name" value="PPM_1"/>
    <property type="match status" value="1"/>
</dbReference>
<evidence type="ECO:0000256" key="1">
    <source>
        <dbReference type="ARBA" id="ARBA00001936"/>
    </source>
</evidence>
<dbReference type="Proteomes" id="UP001180020">
    <property type="component" value="Unassembled WGS sequence"/>
</dbReference>
<dbReference type="SUPFAM" id="SSF81606">
    <property type="entry name" value="PP2C-like"/>
    <property type="match status" value="1"/>
</dbReference>
<keyword evidence="6 12" id="KW-0378">Hydrolase</keyword>
<feature type="domain" description="PPM-type phosphatase" evidence="14">
    <location>
        <begin position="190"/>
        <end position="495"/>
    </location>
</feature>
<comment type="cofactor">
    <cofactor evidence="1">
        <name>Mn(2+)</name>
        <dbReference type="ChEBI" id="CHEBI:29035"/>
    </cofactor>
</comment>
<dbReference type="InterPro" id="IPR000222">
    <property type="entry name" value="PP2C_BS"/>
</dbReference>
<evidence type="ECO:0000256" key="8">
    <source>
        <dbReference type="ARBA" id="ARBA00022912"/>
    </source>
</evidence>
<dbReference type="GO" id="GO:0046872">
    <property type="term" value="F:metal ion binding"/>
    <property type="evidence" value="ECO:0007669"/>
    <property type="project" value="UniProtKB-KW"/>
</dbReference>
<keyword evidence="16" id="KW-1185">Reference proteome</keyword>
<evidence type="ECO:0000256" key="2">
    <source>
        <dbReference type="ARBA" id="ARBA00001946"/>
    </source>
</evidence>
<comment type="caution">
    <text evidence="15">The sequence shown here is derived from an EMBL/GenBank/DDBJ whole genome shotgun (WGS) entry which is preliminary data.</text>
</comment>
<dbReference type="EC" id="3.1.3.16" evidence="4"/>
<dbReference type="CDD" id="cd00143">
    <property type="entry name" value="PP2Cc"/>
    <property type="match status" value="1"/>
</dbReference>
<evidence type="ECO:0000256" key="6">
    <source>
        <dbReference type="ARBA" id="ARBA00022801"/>
    </source>
</evidence>
<proteinExistence type="inferred from homology"/>
<evidence type="ECO:0000256" key="12">
    <source>
        <dbReference type="RuleBase" id="RU003465"/>
    </source>
</evidence>
<dbReference type="EMBL" id="JAUJYO010000007">
    <property type="protein sequence ID" value="KAK1312508.1"/>
    <property type="molecule type" value="Genomic_DNA"/>
</dbReference>
<evidence type="ECO:0000259" key="14">
    <source>
        <dbReference type="PROSITE" id="PS51746"/>
    </source>
</evidence>
<evidence type="ECO:0000256" key="7">
    <source>
        <dbReference type="ARBA" id="ARBA00022842"/>
    </source>
</evidence>
<evidence type="ECO:0000256" key="11">
    <source>
        <dbReference type="ARBA" id="ARBA00048336"/>
    </source>
</evidence>
<dbReference type="SMART" id="SM00332">
    <property type="entry name" value="PP2Cc"/>
    <property type="match status" value="1"/>
</dbReference>
<gene>
    <name evidence="15" type="ORF">QJS10_CPA07g01009</name>
</gene>
<reference evidence="15" key="2">
    <citation type="submission" date="2023-06" db="EMBL/GenBank/DDBJ databases">
        <authorList>
            <person name="Ma L."/>
            <person name="Liu K.-W."/>
            <person name="Li Z."/>
            <person name="Hsiao Y.-Y."/>
            <person name="Qi Y."/>
            <person name="Fu T."/>
            <person name="Tang G."/>
            <person name="Zhang D."/>
            <person name="Sun W.-H."/>
            <person name="Liu D.-K."/>
            <person name="Li Y."/>
            <person name="Chen G.-Z."/>
            <person name="Liu X.-D."/>
            <person name="Liao X.-Y."/>
            <person name="Jiang Y.-T."/>
            <person name="Yu X."/>
            <person name="Hao Y."/>
            <person name="Huang J."/>
            <person name="Zhao X.-W."/>
            <person name="Ke S."/>
            <person name="Chen Y.-Y."/>
            <person name="Wu W.-L."/>
            <person name="Hsu J.-L."/>
            <person name="Lin Y.-F."/>
            <person name="Huang M.-D."/>
            <person name="Li C.-Y."/>
            <person name="Huang L."/>
            <person name="Wang Z.-W."/>
            <person name="Zhao X."/>
            <person name="Zhong W.-Y."/>
            <person name="Peng D.-H."/>
            <person name="Ahmad S."/>
            <person name="Lan S."/>
            <person name="Zhang J.-S."/>
            <person name="Tsai W.-C."/>
            <person name="Van De Peer Y."/>
            <person name="Liu Z.-J."/>
        </authorList>
    </citation>
    <scope>NUCLEOTIDE SEQUENCE</scope>
    <source>
        <strain evidence="15">CP</strain>
        <tissue evidence="15">Leaves</tissue>
    </source>
</reference>
<evidence type="ECO:0000313" key="16">
    <source>
        <dbReference type="Proteomes" id="UP001180020"/>
    </source>
</evidence>
<keyword evidence="9" id="KW-0464">Manganese</keyword>
<dbReference type="InterPro" id="IPR036457">
    <property type="entry name" value="PPM-type-like_dom_sf"/>
</dbReference>
<keyword evidence="8 12" id="KW-0904">Protein phosphatase</keyword>
<dbReference type="InterPro" id="IPR001932">
    <property type="entry name" value="PPM-type_phosphatase-like_dom"/>
</dbReference>
<name>A0AAV9EFQ6_ACOCL</name>
<sequence>MINDLSHLLDRLGRSMDEMSPAVTVPFMIGNSLCDSHGNTGLAARMEITRLKIITDTATTAASAATSLLSCPDEGDGETKMEASAGEVEEEEVRTAPATESEEDDAASVDAEQVIGCESGGSSVEDVGVSEAAMVSVISGEEAGAVVGAGAEKLGDASVFEAAVVSDGVAANVVRERRVDVALVSEYVPLWGCASICGRRPEMEDAFAVVPWFLTIPLRILTGERVVDGLNLSPSHLNAHFFGVYDGHGGAQVANYCKERMHFALVEEVGNMLKEGSESISSDNGCGVDWTKQWEKVFTRSFLKVDDEVGGIAGRSGVGPCHDGQSSYVGNNPFHSLLIIRESEYTRIEAAGGKVIQWNGYRVFGVLAMSRSIVESEFWRLYINCKSSFQSVGCCDRYLKPWIIPDPEVTFVPRMREDECLILASDGLWDVMTNEEVCDVARRRILIWHKKNGVIPSVERGICADPAAQAAADYLSKLAIQKGSKDNITVIVVDLKAQRKFKSKT</sequence>
<comment type="catalytic activity">
    <reaction evidence="11">
        <text>O-phospho-L-threonyl-[protein] + H2O = L-threonyl-[protein] + phosphate</text>
        <dbReference type="Rhea" id="RHEA:47004"/>
        <dbReference type="Rhea" id="RHEA-COMP:11060"/>
        <dbReference type="Rhea" id="RHEA-COMP:11605"/>
        <dbReference type="ChEBI" id="CHEBI:15377"/>
        <dbReference type="ChEBI" id="CHEBI:30013"/>
        <dbReference type="ChEBI" id="CHEBI:43474"/>
        <dbReference type="ChEBI" id="CHEBI:61977"/>
        <dbReference type="EC" id="3.1.3.16"/>
    </reaction>
</comment>
<comment type="cofactor">
    <cofactor evidence="2">
        <name>Mg(2+)</name>
        <dbReference type="ChEBI" id="CHEBI:18420"/>
    </cofactor>
</comment>
<dbReference type="Gene3D" id="3.60.40.10">
    <property type="entry name" value="PPM-type phosphatase domain"/>
    <property type="match status" value="2"/>
</dbReference>
<dbReference type="PANTHER" id="PTHR47992">
    <property type="entry name" value="PROTEIN PHOSPHATASE"/>
    <property type="match status" value="1"/>
</dbReference>
<keyword evidence="7" id="KW-0460">Magnesium</keyword>
<dbReference type="PROSITE" id="PS51746">
    <property type="entry name" value="PPM_2"/>
    <property type="match status" value="1"/>
</dbReference>
<evidence type="ECO:0000256" key="10">
    <source>
        <dbReference type="ARBA" id="ARBA00047761"/>
    </source>
</evidence>
<evidence type="ECO:0000256" key="5">
    <source>
        <dbReference type="ARBA" id="ARBA00022723"/>
    </source>
</evidence>
<reference evidence="15" key="1">
    <citation type="journal article" date="2023" name="Nat. Commun.">
        <title>Diploid and tetraploid genomes of Acorus and the evolution of monocots.</title>
        <authorList>
            <person name="Ma L."/>
            <person name="Liu K.W."/>
            <person name="Li Z."/>
            <person name="Hsiao Y.Y."/>
            <person name="Qi Y."/>
            <person name="Fu T."/>
            <person name="Tang G.D."/>
            <person name="Zhang D."/>
            <person name="Sun W.H."/>
            <person name="Liu D.K."/>
            <person name="Li Y."/>
            <person name="Chen G.Z."/>
            <person name="Liu X.D."/>
            <person name="Liao X.Y."/>
            <person name="Jiang Y.T."/>
            <person name="Yu X."/>
            <person name="Hao Y."/>
            <person name="Huang J."/>
            <person name="Zhao X.W."/>
            <person name="Ke S."/>
            <person name="Chen Y.Y."/>
            <person name="Wu W.L."/>
            <person name="Hsu J.L."/>
            <person name="Lin Y.F."/>
            <person name="Huang M.D."/>
            <person name="Li C.Y."/>
            <person name="Huang L."/>
            <person name="Wang Z.W."/>
            <person name="Zhao X."/>
            <person name="Zhong W.Y."/>
            <person name="Peng D.H."/>
            <person name="Ahmad S."/>
            <person name="Lan S."/>
            <person name="Zhang J.S."/>
            <person name="Tsai W.C."/>
            <person name="Van de Peer Y."/>
            <person name="Liu Z.J."/>
        </authorList>
    </citation>
    <scope>NUCLEOTIDE SEQUENCE</scope>
    <source>
        <strain evidence="15">CP</strain>
    </source>
</reference>
<evidence type="ECO:0000256" key="4">
    <source>
        <dbReference type="ARBA" id="ARBA00013081"/>
    </source>
</evidence>
<evidence type="ECO:0000256" key="13">
    <source>
        <dbReference type="SAM" id="MobiDB-lite"/>
    </source>
</evidence>
<dbReference type="AlphaFoldDB" id="A0AAV9EFQ6"/>
<comment type="similarity">
    <text evidence="3 12">Belongs to the PP2C family.</text>
</comment>
<evidence type="ECO:0000256" key="3">
    <source>
        <dbReference type="ARBA" id="ARBA00006702"/>
    </source>
</evidence>
<dbReference type="GO" id="GO:0004722">
    <property type="term" value="F:protein serine/threonine phosphatase activity"/>
    <property type="evidence" value="ECO:0007669"/>
    <property type="project" value="UniProtKB-EC"/>
</dbReference>
<dbReference type="InterPro" id="IPR015655">
    <property type="entry name" value="PP2C"/>
</dbReference>
<evidence type="ECO:0000313" key="15">
    <source>
        <dbReference type="EMBL" id="KAK1312508.1"/>
    </source>
</evidence>
<keyword evidence="5" id="KW-0479">Metal-binding</keyword>
<evidence type="ECO:0000256" key="9">
    <source>
        <dbReference type="ARBA" id="ARBA00023211"/>
    </source>
</evidence>
<comment type="catalytic activity">
    <reaction evidence="10">
        <text>O-phospho-L-seryl-[protein] + H2O = L-seryl-[protein] + phosphate</text>
        <dbReference type="Rhea" id="RHEA:20629"/>
        <dbReference type="Rhea" id="RHEA-COMP:9863"/>
        <dbReference type="Rhea" id="RHEA-COMP:11604"/>
        <dbReference type="ChEBI" id="CHEBI:15377"/>
        <dbReference type="ChEBI" id="CHEBI:29999"/>
        <dbReference type="ChEBI" id="CHEBI:43474"/>
        <dbReference type="ChEBI" id="CHEBI:83421"/>
        <dbReference type="EC" id="3.1.3.16"/>
    </reaction>
</comment>
<dbReference type="Pfam" id="PF00481">
    <property type="entry name" value="PP2C"/>
    <property type="match status" value="1"/>
</dbReference>
<protein>
    <recommendedName>
        <fullName evidence="4">protein-serine/threonine phosphatase</fullName>
        <ecNumber evidence="4">3.1.3.16</ecNumber>
    </recommendedName>
</protein>
<feature type="region of interest" description="Disordered" evidence="13">
    <location>
        <begin position="69"/>
        <end position="109"/>
    </location>
</feature>
<organism evidence="15 16">
    <name type="scientific">Acorus calamus</name>
    <name type="common">Sweet flag</name>
    <dbReference type="NCBI Taxonomy" id="4465"/>
    <lineage>
        <taxon>Eukaryota</taxon>
        <taxon>Viridiplantae</taxon>
        <taxon>Streptophyta</taxon>
        <taxon>Embryophyta</taxon>
        <taxon>Tracheophyta</taxon>
        <taxon>Spermatophyta</taxon>
        <taxon>Magnoliopsida</taxon>
        <taxon>Liliopsida</taxon>
        <taxon>Acoraceae</taxon>
        <taxon>Acorus</taxon>
    </lineage>
</organism>